<keyword evidence="5" id="KW-0560">Oxidoreductase</keyword>
<dbReference type="Pfam" id="PF00581">
    <property type="entry name" value="Rhodanese"/>
    <property type="match status" value="1"/>
</dbReference>
<keyword evidence="8" id="KW-0808">Transferase</keyword>
<comment type="similarity">
    <text evidence="2">Belongs to the class-III pyridine nucleotide-disulfide oxidoreductase family.</text>
</comment>
<name>A5D341_PELTS</name>
<organism evidence="8 9">
    <name type="scientific">Pelotomaculum thermopropionicum (strain DSM 13744 / JCM 10971 / SI)</name>
    <dbReference type="NCBI Taxonomy" id="370438"/>
    <lineage>
        <taxon>Bacteria</taxon>
        <taxon>Bacillati</taxon>
        <taxon>Bacillota</taxon>
        <taxon>Clostridia</taxon>
        <taxon>Eubacteriales</taxon>
        <taxon>Desulfotomaculaceae</taxon>
        <taxon>Pelotomaculum</taxon>
    </lineage>
</organism>
<dbReference type="AlphaFoldDB" id="A5D341"/>
<dbReference type="GO" id="GO:0016740">
    <property type="term" value="F:transferase activity"/>
    <property type="evidence" value="ECO:0007669"/>
    <property type="project" value="UniProtKB-KW"/>
</dbReference>
<accession>A5D341</accession>
<evidence type="ECO:0000256" key="4">
    <source>
        <dbReference type="ARBA" id="ARBA00022827"/>
    </source>
</evidence>
<evidence type="ECO:0000313" key="9">
    <source>
        <dbReference type="Proteomes" id="UP000006556"/>
    </source>
</evidence>
<dbReference type="GO" id="GO:0016491">
    <property type="term" value="F:oxidoreductase activity"/>
    <property type="evidence" value="ECO:0007669"/>
    <property type="project" value="UniProtKB-KW"/>
</dbReference>
<dbReference type="HOGENOM" id="CLU_003291_1_2_9"/>
<evidence type="ECO:0000256" key="3">
    <source>
        <dbReference type="ARBA" id="ARBA00022630"/>
    </source>
</evidence>
<dbReference type="Gene3D" id="3.50.50.60">
    <property type="entry name" value="FAD/NAD(P)-binding domain"/>
    <property type="match status" value="2"/>
</dbReference>
<proteinExistence type="inferred from homology"/>
<gene>
    <name evidence="8" type="primary">HcaD</name>
    <name evidence="8" type="ordered locus">PTH_1164</name>
</gene>
<keyword evidence="3" id="KW-0285">Flavoprotein</keyword>
<dbReference type="SUPFAM" id="SSF55424">
    <property type="entry name" value="FAD/NAD-linked reductases, dimerisation (C-terminal) domain"/>
    <property type="match status" value="1"/>
</dbReference>
<dbReference type="Proteomes" id="UP000006556">
    <property type="component" value="Chromosome"/>
</dbReference>
<comment type="cofactor">
    <cofactor evidence="1">
        <name>FAD</name>
        <dbReference type="ChEBI" id="CHEBI:57692"/>
    </cofactor>
</comment>
<evidence type="ECO:0000256" key="6">
    <source>
        <dbReference type="ARBA" id="ARBA00023284"/>
    </source>
</evidence>
<protein>
    <submittedName>
        <fullName evidence="8">Uncharacterized NAD(FAD)-dependent dehydrogenases and rhodanese-related sulfurtransferase</fullName>
    </submittedName>
</protein>
<dbReference type="PANTHER" id="PTHR43429">
    <property type="entry name" value="PYRIDINE NUCLEOTIDE-DISULFIDE OXIDOREDUCTASE DOMAIN-CONTAINING"/>
    <property type="match status" value="1"/>
</dbReference>
<dbReference type="InterPro" id="IPR036188">
    <property type="entry name" value="FAD/NAD-bd_sf"/>
</dbReference>
<dbReference type="KEGG" id="pth:PTH_1164"/>
<evidence type="ECO:0000256" key="2">
    <source>
        <dbReference type="ARBA" id="ARBA00009130"/>
    </source>
</evidence>
<dbReference type="PROSITE" id="PS50206">
    <property type="entry name" value="RHODANESE_3"/>
    <property type="match status" value="1"/>
</dbReference>
<dbReference type="STRING" id="370438.PTH_1164"/>
<dbReference type="PRINTS" id="PR00368">
    <property type="entry name" value="FADPNR"/>
</dbReference>
<keyword evidence="4" id="KW-0274">FAD</keyword>
<dbReference type="SMART" id="SM00450">
    <property type="entry name" value="RHOD"/>
    <property type="match status" value="1"/>
</dbReference>
<reference evidence="9" key="1">
    <citation type="journal article" date="2008" name="Genome Res.">
        <title>The genome of Pelotomaculum thermopropionicum reveals niche-associated evolution in anaerobic microbiota.</title>
        <authorList>
            <person name="Kosaka T."/>
            <person name="Kato S."/>
            <person name="Shimoyama T."/>
            <person name="Ishii S."/>
            <person name="Abe T."/>
            <person name="Watanabe K."/>
        </authorList>
    </citation>
    <scope>NUCLEOTIDE SEQUENCE [LARGE SCALE GENOMIC DNA]</scope>
    <source>
        <strain evidence="9">DSM 13744 / JCM 10971 / SI</strain>
    </source>
</reference>
<dbReference type="InterPro" id="IPR023753">
    <property type="entry name" value="FAD/NAD-binding_dom"/>
</dbReference>
<evidence type="ECO:0000313" key="8">
    <source>
        <dbReference type="EMBL" id="BAF59345.1"/>
    </source>
</evidence>
<dbReference type="Gene3D" id="3.40.250.10">
    <property type="entry name" value="Rhodanese-like domain"/>
    <property type="match status" value="1"/>
</dbReference>
<dbReference type="eggNOG" id="COG0446">
    <property type="taxonomic scope" value="Bacteria"/>
</dbReference>
<dbReference type="Pfam" id="PF02852">
    <property type="entry name" value="Pyr_redox_dim"/>
    <property type="match status" value="1"/>
</dbReference>
<evidence type="ECO:0000256" key="1">
    <source>
        <dbReference type="ARBA" id="ARBA00001974"/>
    </source>
</evidence>
<dbReference type="SUPFAM" id="SSF51905">
    <property type="entry name" value="FAD/NAD(P)-binding domain"/>
    <property type="match status" value="1"/>
</dbReference>
<dbReference type="PRINTS" id="PR00411">
    <property type="entry name" value="PNDRDTASEI"/>
</dbReference>
<evidence type="ECO:0000259" key="7">
    <source>
        <dbReference type="PROSITE" id="PS50206"/>
    </source>
</evidence>
<dbReference type="SUPFAM" id="SSF52821">
    <property type="entry name" value="Rhodanese/Cell cycle control phosphatase"/>
    <property type="match status" value="1"/>
</dbReference>
<dbReference type="InterPro" id="IPR050260">
    <property type="entry name" value="FAD-bd_OxRdtase"/>
</dbReference>
<dbReference type="InterPro" id="IPR016156">
    <property type="entry name" value="FAD/NAD-linked_Rdtase_dimer_sf"/>
</dbReference>
<dbReference type="PANTHER" id="PTHR43429:SF1">
    <property type="entry name" value="NAD(P)H SULFUR OXIDOREDUCTASE (COA-DEPENDENT)"/>
    <property type="match status" value="1"/>
</dbReference>
<dbReference type="EMBL" id="AP009389">
    <property type="protein sequence ID" value="BAF59345.1"/>
    <property type="molecule type" value="Genomic_DNA"/>
</dbReference>
<dbReference type="InterPro" id="IPR001763">
    <property type="entry name" value="Rhodanese-like_dom"/>
</dbReference>
<dbReference type="Pfam" id="PF07992">
    <property type="entry name" value="Pyr_redox_2"/>
    <property type="match status" value="1"/>
</dbReference>
<keyword evidence="6" id="KW-0676">Redox-active center</keyword>
<dbReference type="InterPro" id="IPR036873">
    <property type="entry name" value="Rhodanese-like_dom_sf"/>
</dbReference>
<dbReference type="InterPro" id="IPR004099">
    <property type="entry name" value="Pyr_nucl-diS_OxRdtase_dimer"/>
</dbReference>
<feature type="domain" description="Rhodanese" evidence="7">
    <location>
        <begin position="476"/>
        <end position="563"/>
    </location>
</feature>
<keyword evidence="9" id="KW-1185">Reference proteome</keyword>
<evidence type="ECO:0000256" key="5">
    <source>
        <dbReference type="ARBA" id="ARBA00023002"/>
    </source>
</evidence>
<dbReference type="eggNOG" id="COG0607">
    <property type="taxonomic scope" value="Bacteria"/>
</dbReference>
<sequence length="564" mass="60665">MSGRFKVVIIGGVAAGTKVAARARRLLPEADITIVEKDRYISYAGCGTPYYIAGQVKEFDSLFKTAYGVVRDEDYFLSERDVKVLTGTRASSIDRAGKRVEIIRLATGERSFLEYDRLVLATGSTPVVPPIEGLELKGVYRLNHPEDALAIKSAVEQGVSSAVIIGAGLIGMEAADALNKMNVPVNVVELKNQVLPGVLDEDLAALLARRLKRNGIGLNLGRKVLRIEGEGGRVAAVVTDQGRLEAGLVIVAVGVRPNVGLAREAGLEIGETGAIKVNEYLQTSDPDIYALGDCVENTHLVSGRKVYIPLASTASRQGRVVGDNVAGRRTRFKGVLGTTVLRVTGINIARTGLGEAQARDLGYDVITALNPATDGTHYYSQHGRIFLKIIADAGTGRLLGVQGFGPGDVSKRVDVAAAAITFGATAGDLHDLDTGYAPPFATPIDALAHTANIIRNKMEGLAEGITPARVREKLRRGDDFVFLDVRTGPQFKMRHIKDGRVMLIPLGELRRRLDEIPRDKEIVVSCMVGVRAYEALRILKGAGFADVKFMEGSLEAWPYETEKG</sequence>